<proteinExistence type="predicted"/>
<evidence type="ECO:0008006" key="4">
    <source>
        <dbReference type="Google" id="ProtNLM"/>
    </source>
</evidence>
<dbReference type="Proteomes" id="UP001208689">
    <property type="component" value="Chromosome"/>
</dbReference>
<sequence>MILNILKIKNPMGRGIDLGKILTVGVFILGAIYFNSKITWATRSLTFMGTYEVGIIILLVLGCLFSSKTRVK</sequence>
<evidence type="ECO:0000256" key="1">
    <source>
        <dbReference type="SAM" id="Phobius"/>
    </source>
</evidence>
<reference evidence="2" key="1">
    <citation type="submission" date="2022-09" db="EMBL/GenBank/DDBJ databases">
        <title>Actin cytoskeleton and complex cell architecture in an #Asgard archaeon.</title>
        <authorList>
            <person name="Ponce Toledo R.I."/>
            <person name="Schleper C."/>
            <person name="Rodrigues Oliveira T."/>
            <person name="Wollweber F."/>
            <person name="Xu J."/>
            <person name="Rittmann S."/>
            <person name="Klingl A."/>
            <person name="Pilhofer M."/>
        </authorList>
    </citation>
    <scope>NUCLEOTIDE SEQUENCE</scope>
    <source>
        <strain evidence="2">B-35</strain>
    </source>
</reference>
<keyword evidence="1" id="KW-1133">Transmembrane helix</keyword>
<name>A0ABY6HY89_9ARCH</name>
<accession>A0ABY6HY89</accession>
<evidence type="ECO:0000313" key="2">
    <source>
        <dbReference type="EMBL" id="UYP48493.1"/>
    </source>
</evidence>
<protein>
    <recommendedName>
        <fullName evidence="4">Amino acid permease</fullName>
    </recommendedName>
</protein>
<feature type="transmembrane region" description="Helical" evidence="1">
    <location>
        <begin position="21"/>
        <end position="40"/>
    </location>
</feature>
<dbReference type="EMBL" id="CP104013">
    <property type="protein sequence ID" value="UYP48493.1"/>
    <property type="molecule type" value="Genomic_DNA"/>
</dbReference>
<keyword evidence="3" id="KW-1185">Reference proteome</keyword>
<feature type="transmembrane region" description="Helical" evidence="1">
    <location>
        <begin position="46"/>
        <end position="65"/>
    </location>
</feature>
<keyword evidence="1" id="KW-0812">Transmembrane</keyword>
<gene>
    <name evidence="2" type="ORF">NEF87_004778</name>
</gene>
<evidence type="ECO:0000313" key="3">
    <source>
        <dbReference type="Proteomes" id="UP001208689"/>
    </source>
</evidence>
<organism evidence="2 3">
    <name type="scientific">Candidatus Lokiarchaeum ossiferum</name>
    <dbReference type="NCBI Taxonomy" id="2951803"/>
    <lineage>
        <taxon>Archaea</taxon>
        <taxon>Promethearchaeati</taxon>
        <taxon>Promethearchaeota</taxon>
        <taxon>Promethearchaeia</taxon>
        <taxon>Promethearchaeales</taxon>
        <taxon>Promethearchaeaceae</taxon>
        <taxon>Candidatus Lokiarchaeum</taxon>
    </lineage>
</organism>
<keyword evidence="1" id="KW-0472">Membrane</keyword>